<dbReference type="Gene3D" id="3.30.70.100">
    <property type="match status" value="1"/>
</dbReference>
<evidence type="ECO:0000313" key="3">
    <source>
        <dbReference type="EMBL" id="QCC76476.1"/>
    </source>
</evidence>
<dbReference type="GO" id="GO:0016491">
    <property type="term" value="F:oxidoreductase activity"/>
    <property type="evidence" value="ECO:0007669"/>
    <property type="project" value="InterPro"/>
</dbReference>
<reference evidence="2" key="5">
    <citation type="submission" date="2024-05" db="EMBL/GenBank/DDBJ databases">
        <authorList>
            <person name="Sun Q."/>
            <person name="Sedlacek I."/>
        </authorList>
    </citation>
    <scope>NUCLEOTIDE SEQUENCE</scope>
    <source>
        <strain evidence="2">CCM 7403</strain>
    </source>
</reference>
<dbReference type="Proteomes" id="UP000630594">
    <property type="component" value="Unassembled WGS sequence"/>
</dbReference>
<dbReference type="KEGG" id="ndp:E2C04_03235"/>
<dbReference type="Proteomes" id="UP000297025">
    <property type="component" value="Chromosome"/>
</dbReference>
<dbReference type="SUPFAM" id="SSF54909">
    <property type="entry name" value="Dimeric alpha+beta barrel"/>
    <property type="match status" value="1"/>
</dbReference>
<sequence length="99" mass="10929">MFHMVVTYNQPQDTVAFLDHYRSSHAVKASRMPGLQNYTWGVVEPLDGSESDTYLVAQLSFESKEQLLAAMASPEGMEASADMGELPHDGFAMHTYADA</sequence>
<evidence type="ECO:0000313" key="5">
    <source>
        <dbReference type="Proteomes" id="UP000630594"/>
    </source>
</evidence>
<reference evidence="3" key="4">
    <citation type="submission" date="2019-03" db="EMBL/GenBank/DDBJ databases">
        <authorList>
            <person name="Huang Y."/>
        </authorList>
    </citation>
    <scope>NUCLEOTIDE SEQUENCE</scope>
    <source>
        <strain evidence="3">JCM 16608</strain>
    </source>
</reference>
<dbReference type="EMBL" id="BMCK01000001">
    <property type="protein sequence ID" value="GGD06413.1"/>
    <property type="molecule type" value="Genomic_DNA"/>
</dbReference>
<evidence type="ECO:0000313" key="2">
    <source>
        <dbReference type="EMBL" id="GGD06413.1"/>
    </source>
</evidence>
<evidence type="ECO:0000313" key="4">
    <source>
        <dbReference type="Proteomes" id="UP000297025"/>
    </source>
</evidence>
<evidence type="ECO:0000259" key="1">
    <source>
        <dbReference type="Pfam" id="PF07110"/>
    </source>
</evidence>
<dbReference type="InterPro" id="IPR009799">
    <property type="entry name" value="EthD_dom"/>
</dbReference>
<dbReference type="Pfam" id="PF07110">
    <property type="entry name" value="EthD"/>
    <property type="match status" value="1"/>
</dbReference>
<accession>A0A4P7U8Z5</accession>
<feature type="domain" description="EthD" evidence="1">
    <location>
        <begin position="11"/>
        <end position="84"/>
    </location>
</feature>
<name>A0A4P7U8Z5_9ACTN</name>
<reference evidence="5" key="3">
    <citation type="journal article" date="2019" name="Int. J. Syst. Evol. Microbiol.">
        <title>The Global Catalogue of Microorganisms (GCM) 10K type strain sequencing project: providing services to taxonomists for standard genome sequencing and annotation.</title>
        <authorList>
            <consortium name="The Broad Institute Genomics Platform"/>
            <consortium name="The Broad Institute Genome Sequencing Center for Infectious Disease"/>
            <person name="Wu L."/>
            <person name="Ma J."/>
        </authorList>
    </citation>
    <scope>NUCLEOTIDE SEQUENCE [LARGE SCALE GENOMIC DNA]</scope>
    <source>
        <strain evidence="5">CCM 7403</strain>
    </source>
</reference>
<reference evidence="3 4" key="1">
    <citation type="journal article" date="2008" name="Int. J. Syst. Evol. Microbiol.">
        <title>Nocardioides daphniae sp. nov., isolated from Daphnia cucullata (Crustacea: Cladocera).</title>
        <authorList>
            <person name="Toth E.M."/>
            <person name="Keki Z."/>
            <person name="Homonnay Z.G."/>
            <person name="Borsodi A.K."/>
            <person name="Marialigeti K."/>
            <person name="Schumann P."/>
        </authorList>
    </citation>
    <scope>NUCLEOTIDE SEQUENCE [LARGE SCALE GENOMIC DNA]</scope>
    <source>
        <strain evidence="3 4">JCM 16608</strain>
    </source>
</reference>
<dbReference type="OrthoDB" id="5294870at2"/>
<organism evidence="3 4">
    <name type="scientific">Nocardioides daphniae</name>
    <dbReference type="NCBI Taxonomy" id="402297"/>
    <lineage>
        <taxon>Bacteria</taxon>
        <taxon>Bacillati</taxon>
        <taxon>Actinomycetota</taxon>
        <taxon>Actinomycetes</taxon>
        <taxon>Propionibacteriales</taxon>
        <taxon>Nocardioidaceae</taxon>
        <taxon>Nocardioides</taxon>
    </lineage>
</organism>
<dbReference type="NCBIfam" id="TIGR02118">
    <property type="entry name" value="EthD family reductase"/>
    <property type="match status" value="1"/>
</dbReference>
<dbReference type="EMBL" id="CP038462">
    <property type="protein sequence ID" value="QCC76476.1"/>
    <property type="molecule type" value="Genomic_DNA"/>
</dbReference>
<dbReference type="AlphaFoldDB" id="A0A4P7U8Z5"/>
<keyword evidence="5" id="KW-1185">Reference proteome</keyword>
<proteinExistence type="predicted"/>
<dbReference type="InterPro" id="IPR011008">
    <property type="entry name" value="Dimeric_a/b-barrel"/>
</dbReference>
<gene>
    <name evidence="3" type="ORF">E2C04_03235</name>
    <name evidence="2" type="ORF">GCM10007231_01380</name>
</gene>
<reference evidence="2" key="2">
    <citation type="journal article" date="2014" name="Int. J. Syst. Evol. Microbiol.">
        <title>Complete genome of a new Firmicutes species belonging to the dominant human colonic microbiota ('Ruminococcus bicirculans') reveals two chromosomes and a selective capacity to utilize plant glucans.</title>
        <authorList>
            <consortium name="NISC Comparative Sequencing Program"/>
            <person name="Wegmann U."/>
            <person name="Louis P."/>
            <person name="Goesmann A."/>
            <person name="Henrissat B."/>
            <person name="Duncan S.H."/>
            <person name="Flint H.J."/>
        </authorList>
    </citation>
    <scope>NUCLEOTIDE SEQUENCE</scope>
    <source>
        <strain evidence="2">CCM 7403</strain>
    </source>
</reference>
<protein>
    <submittedName>
        <fullName evidence="3">EthD family reductase</fullName>
    </submittedName>
</protein>